<name>A0A3B0CBH0_9FLAO</name>
<feature type="signal peptide" evidence="2">
    <location>
        <begin position="1"/>
        <end position="22"/>
    </location>
</feature>
<feature type="compositionally biased region" description="Polar residues" evidence="1">
    <location>
        <begin position="23"/>
        <end position="42"/>
    </location>
</feature>
<dbReference type="AlphaFoldDB" id="A0A3B0CBH0"/>
<dbReference type="Proteomes" id="UP000276603">
    <property type="component" value="Unassembled WGS sequence"/>
</dbReference>
<dbReference type="OrthoDB" id="9806357at2"/>
<feature type="chain" id="PRO_5017343995" evidence="2">
    <location>
        <begin position="23"/>
        <end position="356"/>
    </location>
</feature>
<keyword evidence="2" id="KW-0732">Signal</keyword>
<dbReference type="Pfam" id="PF11376">
    <property type="entry name" value="DUF3179"/>
    <property type="match status" value="1"/>
</dbReference>
<protein>
    <submittedName>
        <fullName evidence="3">DUF3179 domain-containing protein</fullName>
    </submittedName>
</protein>
<evidence type="ECO:0000313" key="4">
    <source>
        <dbReference type="Proteomes" id="UP000276603"/>
    </source>
</evidence>
<gene>
    <name evidence="3" type="ORF">D7Z94_06100</name>
</gene>
<dbReference type="InterPro" id="IPR021516">
    <property type="entry name" value="DUF3179"/>
</dbReference>
<dbReference type="PROSITE" id="PS51257">
    <property type="entry name" value="PROKAR_LIPOPROTEIN"/>
    <property type="match status" value="1"/>
</dbReference>
<dbReference type="EMBL" id="RBCJ01000001">
    <property type="protein sequence ID" value="RKN83392.1"/>
    <property type="molecule type" value="Genomic_DNA"/>
</dbReference>
<proteinExistence type="predicted"/>
<sequence>MKNMLFLLICGTLLLSCSSSSTQQTEQNPDVQGNPNPSSNEWSIPVSEVLDGGPGRDGIPALENPNFVAAEDASAVLKDTDLVIGFKNGNDIRAYPHIILDWHEIVNDNIDDTSLAVTYCPLTGTGIGWNRIIDGRETTFGVSGLLYQTNLVPFDRATLSNWSQILNESVNGNLLGEKADLIPLVETDWGTWKSMFPSTKVLSIITGFSRTYGIYPYRDYRTNNDFFIFPTPKDDRLPLKERVHAIVDNGDAKAYRFEDVESLGAIKDSFRGKDYLIVGNSEFIISFELNESQNTSEFEFNFDGDSEAIVQDTNGTQWNAFGEVVSGSGSPLKVSSSFMGYWFSIPAFYETALFGE</sequence>
<evidence type="ECO:0000256" key="1">
    <source>
        <dbReference type="SAM" id="MobiDB-lite"/>
    </source>
</evidence>
<organism evidence="3 4">
    <name type="scientific">Ulvibacterium marinum</name>
    <dbReference type="NCBI Taxonomy" id="2419782"/>
    <lineage>
        <taxon>Bacteria</taxon>
        <taxon>Pseudomonadati</taxon>
        <taxon>Bacteroidota</taxon>
        <taxon>Flavobacteriia</taxon>
        <taxon>Flavobacteriales</taxon>
        <taxon>Flavobacteriaceae</taxon>
        <taxon>Ulvibacterium</taxon>
    </lineage>
</organism>
<keyword evidence="4" id="KW-1185">Reference proteome</keyword>
<dbReference type="RefSeq" id="WP_120710599.1">
    <property type="nucleotide sequence ID" value="NZ_RBCJ01000001.1"/>
</dbReference>
<accession>A0A3B0CBH0</accession>
<evidence type="ECO:0000313" key="3">
    <source>
        <dbReference type="EMBL" id="RKN83392.1"/>
    </source>
</evidence>
<evidence type="ECO:0000256" key="2">
    <source>
        <dbReference type="SAM" id="SignalP"/>
    </source>
</evidence>
<feature type="region of interest" description="Disordered" evidence="1">
    <location>
        <begin position="21"/>
        <end position="44"/>
    </location>
</feature>
<comment type="caution">
    <text evidence="3">The sequence shown here is derived from an EMBL/GenBank/DDBJ whole genome shotgun (WGS) entry which is preliminary data.</text>
</comment>
<reference evidence="3 4" key="1">
    <citation type="submission" date="2018-10" db="EMBL/GenBank/DDBJ databases">
        <title>Ulvibacterium marinum gen. nov., sp. nov., a novel marine bacterium of the family Flavobacteriaceae, isolated from a culture of the green alga Ulva prolifera.</title>
        <authorList>
            <person name="Zhang Z."/>
        </authorList>
    </citation>
    <scope>NUCLEOTIDE SEQUENCE [LARGE SCALE GENOMIC DNA]</scope>
    <source>
        <strain evidence="3 4">CCMM003</strain>
    </source>
</reference>